<protein>
    <submittedName>
        <fullName evidence="1">Uncharacterized protein</fullName>
    </submittedName>
</protein>
<sequence length="292" mass="33550">MLKRLFASRAKPLGPDMKKLTRWKFDLSGTIFEITLPYSNTDMFGDSITDFEVNINDLSQYNIDHRLRESQGYYAFMERHWAYWAGLGRDSYLGRSTGAAMVVFVPDLPEGMSCFCPSHLEQADTRSHYFSGPGGPRTLEELKSIIGPRPKKIRPQKWKVVNINGVQWASYQSMRPQPGLSPEEDAHFSSSWITPISDCHYLKVIFPNSQWTPVEDSRCVLEEMIETIMSTVALTLSPEAQAQKEAAEKKWPDAKYSESREPENWVYEEFVYNPETDTREHVKASPPPVWQP</sequence>
<evidence type="ECO:0000313" key="2">
    <source>
        <dbReference type="Proteomes" id="UP000028073"/>
    </source>
</evidence>
<name>A0A081NH44_9GAMM</name>
<dbReference type="AlphaFoldDB" id="A0A081NH44"/>
<reference evidence="1 2" key="1">
    <citation type="submission" date="2014-06" db="EMBL/GenBank/DDBJ databases">
        <title>Whole Genome Sequences of Three Symbiotic Endozoicomonas Bacteria.</title>
        <authorList>
            <person name="Neave M.J."/>
            <person name="Apprill A."/>
            <person name="Voolstra C.R."/>
        </authorList>
    </citation>
    <scope>NUCLEOTIDE SEQUENCE [LARGE SCALE GENOMIC DNA]</scope>
    <source>
        <strain evidence="1 2">DSM 25634</strain>
    </source>
</reference>
<proteinExistence type="predicted"/>
<accession>A0A081NH44</accession>
<evidence type="ECO:0000313" key="1">
    <source>
        <dbReference type="EMBL" id="KEQ17767.1"/>
    </source>
</evidence>
<comment type="caution">
    <text evidence="1">The sequence shown here is derived from an EMBL/GenBank/DDBJ whole genome shotgun (WGS) entry which is preliminary data.</text>
</comment>
<dbReference type="eggNOG" id="ENOG50314W8">
    <property type="taxonomic scope" value="Bacteria"/>
</dbReference>
<keyword evidence="2" id="KW-1185">Reference proteome</keyword>
<gene>
    <name evidence="1" type="ORF">GZ78_08815</name>
</gene>
<organism evidence="1 2">
    <name type="scientific">Endozoicomonas numazuensis</name>
    <dbReference type="NCBI Taxonomy" id="1137799"/>
    <lineage>
        <taxon>Bacteria</taxon>
        <taxon>Pseudomonadati</taxon>
        <taxon>Pseudomonadota</taxon>
        <taxon>Gammaproteobacteria</taxon>
        <taxon>Oceanospirillales</taxon>
        <taxon>Endozoicomonadaceae</taxon>
        <taxon>Endozoicomonas</taxon>
    </lineage>
</organism>
<dbReference type="EMBL" id="JOKH01000002">
    <property type="protein sequence ID" value="KEQ17767.1"/>
    <property type="molecule type" value="Genomic_DNA"/>
</dbReference>
<dbReference type="RefSeq" id="WP_051785949.1">
    <property type="nucleotide sequence ID" value="NZ_JOKH01000002.1"/>
</dbReference>
<dbReference type="OrthoDB" id="5726354at2"/>
<dbReference type="Proteomes" id="UP000028073">
    <property type="component" value="Unassembled WGS sequence"/>
</dbReference>
<dbReference type="STRING" id="1137799.GZ78_08815"/>